<evidence type="ECO:0000256" key="22">
    <source>
        <dbReference type="ARBA" id="ARBA00049433"/>
    </source>
</evidence>
<dbReference type="InterPro" id="IPR001709">
    <property type="entry name" value="Flavoprot_Pyr_Nucl_cyt_Rdtase"/>
</dbReference>
<dbReference type="AlphaFoldDB" id="A0AB39HJ18"/>
<dbReference type="InterPro" id="IPR017927">
    <property type="entry name" value="FAD-bd_FR_type"/>
</dbReference>
<evidence type="ECO:0000256" key="23">
    <source>
        <dbReference type="RuleBase" id="RU000356"/>
    </source>
</evidence>
<evidence type="ECO:0000259" key="26">
    <source>
        <dbReference type="PROSITE" id="PS51384"/>
    </source>
</evidence>
<comment type="function">
    <text evidence="17">Is involved in NO detoxification in an aerobic process, termed nitric oxide dioxygenase (NOD) reaction that utilizes O(2) and NAD(P)H to convert NO to nitrate, which protects the bacterium from various noxious nitrogen compounds. Therefore, plays a central role in the inducible response to nitrosative stress.</text>
</comment>
<geneLocation type="plasmid" evidence="27">
    <name>p-HB236076</name>
</geneLocation>
<keyword evidence="11" id="KW-0479">Metal-binding</keyword>
<comment type="cofactor">
    <cofactor evidence="1">
        <name>heme b</name>
        <dbReference type="ChEBI" id="CHEBI:60344"/>
    </cofactor>
</comment>
<comment type="similarity">
    <text evidence="3">In the C-terminal section; belongs to the flavoprotein pyridine nucleotide cytochrome reductase family.</text>
</comment>
<evidence type="ECO:0000256" key="7">
    <source>
        <dbReference type="ARBA" id="ARBA00022575"/>
    </source>
</evidence>
<feature type="domain" description="Ig-like" evidence="25">
    <location>
        <begin position="280"/>
        <end position="361"/>
    </location>
</feature>
<dbReference type="PROSITE" id="PS50835">
    <property type="entry name" value="IG_LIKE"/>
    <property type="match status" value="1"/>
</dbReference>
<evidence type="ECO:0000256" key="2">
    <source>
        <dbReference type="ARBA" id="ARBA00001974"/>
    </source>
</evidence>
<evidence type="ECO:0000259" key="25">
    <source>
        <dbReference type="PROSITE" id="PS50835"/>
    </source>
</evidence>
<name>A0AB39HJ18_9VIBR</name>
<dbReference type="GO" id="GO:0009636">
    <property type="term" value="P:response to toxic substance"/>
    <property type="evidence" value="ECO:0007669"/>
    <property type="project" value="UniProtKB-KW"/>
</dbReference>
<dbReference type="PANTHER" id="PTHR43396">
    <property type="entry name" value="FLAVOHEMOPROTEIN"/>
    <property type="match status" value="1"/>
</dbReference>
<evidence type="ECO:0000256" key="1">
    <source>
        <dbReference type="ARBA" id="ARBA00001970"/>
    </source>
</evidence>
<dbReference type="FunFam" id="1.10.490.10:FF:000003">
    <property type="entry name" value="Flavohemoprotein"/>
    <property type="match status" value="1"/>
</dbReference>
<dbReference type="GO" id="GO:0071949">
    <property type="term" value="F:FAD binding"/>
    <property type="evidence" value="ECO:0007669"/>
    <property type="project" value="TreeGrafter"/>
</dbReference>
<dbReference type="Pfam" id="PF00042">
    <property type="entry name" value="Globin"/>
    <property type="match status" value="1"/>
</dbReference>
<evidence type="ECO:0000256" key="10">
    <source>
        <dbReference type="ARBA" id="ARBA00022630"/>
    </source>
</evidence>
<dbReference type="FunFam" id="2.40.30.10:FF:000034">
    <property type="entry name" value="Flavohemoprotein"/>
    <property type="match status" value="1"/>
</dbReference>
<dbReference type="CDD" id="cd14779">
    <property type="entry name" value="FHP_Ae-globin-like"/>
    <property type="match status" value="1"/>
</dbReference>
<evidence type="ECO:0000256" key="19">
    <source>
        <dbReference type="ARBA" id="ARBA00030929"/>
    </source>
</evidence>
<evidence type="ECO:0000313" key="27">
    <source>
        <dbReference type="EMBL" id="XDK26702.1"/>
    </source>
</evidence>
<gene>
    <name evidence="27" type="primary">hmpA</name>
    <name evidence="27" type="ORF">AB0763_16875</name>
</gene>
<dbReference type="EC" id="1.14.12.17" evidence="5"/>
<evidence type="ECO:0000259" key="24">
    <source>
        <dbReference type="PROSITE" id="PS01033"/>
    </source>
</evidence>
<organism evidence="27">
    <name type="scientific">Vibrio sp. HB236076</name>
    <dbReference type="NCBI Taxonomy" id="3232307"/>
    <lineage>
        <taxon>Bacteria</taxon>
        <taxon>Pseudomonadati</taxon>
        <taxon>Pseudomonadota</taxon>
        <taxon>Gammaproteobacteria</taxon>
        <taxon>Vibrionales</taxon>
        <taxon>Vibrionaceae</taxon>
        <taxon>Vibrio</taxon>
    </lineage>
</organism>
<evidence type="ECO:0000256" key="4">
    <source>
        <dbReference type="ARBA" id="ARBA00008414"/>
    </source>
</evidence>
<feature type="domain" description="FAD-binding FR-type" evidence="26">
    <location>
        <begin position="151"/>
        <end position="262"/>
    </location>
</feature>
<evidence type="ECO:0000256" key="17">
    <source>
        <dbReference type="ARBA" id="ARBA00025094"/>
    </source>
</evidence>
<keyword evidence="8 23" id="KW-0349">Heme</keyword>
<dbReference type="GO" id="GO:0046210">
    <property type="term" value="P:nitric oxide catabolic process"/>
    <property type="evidence" value="ECO:0007669"/>
    <property type="project" value="TreeGrafter"/>
</dbReference>
<dbReference type="GO" id="GO:0071500">
    <property type="term" value="P:cellular response to nitrosative stress"/>
    <property type="evidence" value="ECO:0007669"/>
    <property type="project" value="TreeGrafter"/>
</dbReference>
<comment type="similarity">
    <text evidence="4">Belongs to the globin family. Two-domain flavohemoproteins subfamily.</text>
</comment>
<dbReference type="InterPro" id="IPR009050">
    <property type="entry name" value="Globin-like_sf"/>
</dbReference>
<feature type="domain" description="Globin" evidence="24">
    <location>
        <begin position="1"/>
        <end position="137"/>
    </location>
</feature>
<dbReference type="Gene3D" id="1.10.490.10">
    <property type="entry name" value="Globins"/>
    <property type="match status" value="1"/>
</dbReference>
<keyword evidence="23" id="KW-0813">Transport</keyword>
<dbReference type="CDD" id="cd06184">
    <property type="entry name" value="flavohem_like_fad_nad_binding"/>
    <property type="match status" value="1"/>
</dbReference>
<dbReference type="NCBIfam" id="NF009805">
    <property type="entry name" value="PRK13289.1"/>
    <property type="match status" value="1"/>
</dbReference>
<evidence type="ECO:0000256" key="12">
    <source>
        <dbReference type="ARBA" id="ARBA00022827"/>
    </source>
</evidence>
<dbReference type="InterPro" id="IPR017938">
    <property type="entry name" value="Riboflavin_synthase-like_b-brl"/>
</dbReference>
<keyword evidence="16" id="KW-0520">NAD</keyword>
<evidence type="ECO:0000256" key="13">
    <source>
        <dbReference type="ARBA" id="ARBA00022857"/>
    </source>
</evidence>
<dbReference type="GO" id="GO:0046872">
    <property type="term" value="F:metal ion binding"/>
    <property type="evidence" value="ECO:0007669"/>
    <property type="project" value="UniProtKB-KW"/>
</dbReference>
<evidence type="ECO:0000256" key="21">
    <source>
        <dbReference type="ARBA" id="ARBA00048649"/>
    </source>
</evidence>
<dbReference type="InterPro" id="IPR008333">
    <property type="entry name" value="Cbr1-like_FAD-bd_dom"/>
</dbReference>
<keyword evidence="14 27" id="KW-0560">Oxidoreductase</keyword>
<dbReference type="Gene3D" id="3.40.50.80">
    <property type="entry name" value="Nucleotide-binding domain of ferredoxin-NADP reductase (FNR) module"/>
    <property type="match status" value="1"/>
</dbReference>
<dbReference type="PROSITE" id="PS01033">
    <property type="entry name" value="GLOBIN"/>
    <property type="match status" value="1"/>
</dbReference>
<comment type="catalytic activity">
    <reaction evidence="22">
        <text>2 nitric oxide + NADPH + 2 O2 = 2 nitrate + NADP(+) + H(+)</text>
        <dbReference type="Rhea" id="RHEA:19465"/>
        <dbReference type="ChEBI" id="CHEBI:15378"/>
        <dbReference type="ChEBI" id="CHEBI:15379"/>
        <dbReference type="ChEBI" id="CHEBI:16480"/>
        <dbReference type="ChEBI" id="CHEBI:17632"/>
        <dbReference type="ChEBI" id="CHEBI:57783"/>
        <dbReference type="ChEBI" id="CHEBI:58349"/>
        <dbReference type="EC" id="1.14.12.17"/>
    </reaction>
</comment>
<evidence type="ECO:0000256" key="16">
    <source>
        <dbReference type="ARBA" id="ARBA00023027"/>
    </source>
</evidence>
<dbReference type="InterPro" id="IPR007110">
    <property type="entry name" value="Ig-like_dom"/>
</dbReference>
<dbReference type="Pfam" id="PF00175">
    <property type="entry name" value="NAD_binding_1"/>
    <property type="match status" value="1"/>
</dbReference>
<keyword evidence="27" id="KW-0614">Plasmid</keyword>
<dbReference type="InterPro" id="IPR000971">
    <property type="entry name" value="Globin"/>
</dbReference>
<evidence type="ECO:0000256" key="11">
    <source>
        <dbReference type="ARBA" id="ARBA00022723"/>
    </source>
</evidence>
<dbReference type="InterPro" id="IPR001433">
    <property type="entry name" value="OxRdtase_FAD/NAD-bd"/>
</dbReference>
<evidence type="ECO:0000256" key="6">
    <source>
        <dbReference type="ARBA" id="ARBA00014637"/>
    </source>
</evidence>
<dbReference type="RefSeq" id="WP_306099615.1">
    <property type="nucleotide sequence ID" value="NZ_CP162602.1"/>
</dbReference>
<evidence type="ECO:0000256" key="18">
    <source>
        <dbReference type="ARBA" id="ARBA00030024"/>
    </source>
</evidence>
<dbReference type="GO" id="GO:0020037">
    <property type="term" value="F:heme binding"/>
    <property type="evidence" value="ECO:0007669"/>
    <property type="project" value="InterPro"/>
</dbReference>
<evidence type="ECO:0000256" key="9">
    <source>
        <dbReference type="ARBA" id="ARBA00022621"/>
    </source>
</evidence>
<dbReference type="InterPro" id="IPR039261">
    <property type="entry name" value="FNR_nucleotide-bd"/>
</dbReference>
<comment type="catalytic activity">
    <reaction evidence="21">
        <text>2 nitric oxide + NADH + 2 O2 = 2 nitrate + NAD(+) + H(+)</text>
        <dbReference type="Rhea" id="RHEA:19469"/>
        <dbReference type="ChEBI" id="CHEBI:15378"/>
        <dbReference type="ChEBI" id="CHEBI:15379"/>
        <dbReference type="ChEBI" id="CHEBI:16480"/>
        <dbReference type="ChEBI" id="CHEBI:17632"/>
        <dbReference type="ChEBI" id="CHEBI:57540"/>
        <dbReference type="ChEBI" id="CHEBI:57945"/>
        <dbReference type="EC" id="1.14.12.17"/>
    </reaction>
</comment>
<dbReference type="GO" id="GO:0008941">
    <property type="term" value="F:nitric oxide dioxygenase NAD(P)H activity"/>
    <property type="evidence" value="ECO:0007669"/>
    <property type="project" value="UniProtKB-EC"/>
</dbReference>
<evidence type="ECO:0000256" key="20">
    <source>
        <dbReference type="ARBA" id="ARBA00033187"/>
    </source>
</evidence>
<dbReference type="PROSITE" id="PS51384">
    <property type="entry name" value="FAD_FR"/>
    <property type="match status" value="1"/>
</dbReference>
<keyword evidence="12" id="KW-0274">FAD</keyword>
<proteinExistence type="inferred from homology"/>
<reference evidence="27" key="1">
    <citation type="submission" date="2024-07" db="EMBL/GenBank/DDBJ databases">
        <title>Genome Analysis of a Potential Novel Vibrio Species Secreting pH- and Thermo-stable Alginate Lyase and its Application in Producing Alginate Oligosaccharides.</title>
        <authorList>
            <person name="Huang H."/>
            <person name="Bao K."/>
        </authorList>
    </citation>
    <scope>NUCLEOTIDE SEQUENCE</scope>
    <source>
        <strain evidence="27">HB236076</strain>
        <plasmid evidence="27">p-HB236076</plasmid>
    </source>
</reference>
<dbReference type="SUPFAM" id="SSF63380">
    <property type="entry name" value="Riboflavin synthase domain-like"/>
    <property type="match status" value="1"/>
</dbReference>
<keyword evidence="10" id="KW-0285">Flavoprotein</keyword>
<keyword evidence="13" id="KW-0521">NADP</keyword>
<evidence type="ECO:0000256" key="15">
    <source>
        <dbReference type="ARBA" id="ARBA00023004"/>
    </source>
</evidence>
<keyword evidence="7" id="KW-0216">Detoxification</keyword>
<dbReference type="KEGG" id="vih:AB0763_16875"/>
<dbReference type="SUPFAM" id="SSF46458">
    <property type="entry name" value="Globin-like"/>
    <property type="match status" value="1"/>
</dbReference>
<dbReference type="GO" id="GO:0019825">
    <property type="term" value="F:oxygen binding"/>
    <property type="evidence" value="ECO:0007669"/>
    <property type="project" value="InterPro"/>
</dbReference>
<keyword evidence="15" id="KW-0408">Iron</keyword>
<comment type="cofactor">
    <cofactor evidence="2">
        <name>FAD</name>
        <dbReference type="ChEBI" id="CHEBI:57692"/>
    </cofactor>
</comment>
<evidence type="ECO:0000256" key="8">
    <source>
        <dbReference type="ARBA" id="ARBA00022617"/>
    </source>
</evidence>
<dbReference type="InterPro" id="IPR012292">
    <property type="entry name" value="Globin/Proto"/>
</dbReference>
<accession>A0AB39HJ18</accession>
<dbReference type="PRINTS" id="PR00410">
    <property type="entry name" value="PHEHYDRXLASE"/>
</dbReference>
<evidence type="ECO:0000256" key="5">
    <source>
        <dbReference type="ARBA" id="ARBA00012229"/>
    </source>
</evidence>
<dbReference type="Pfam" id="PF00970">
    <property type="entry name" value="FAD_binding_6"/>
    <property type="match status" value="1"/>
</dbReference>
<sequence length="389" mass="43734">MNEQQKALVRATVPVLREHGVALTTHFYQRMLSHNPELKHIFNQAHQHSGRQQQALASAVLAYAENIDDPSVLLPVVDKIAHKHTSLGIRAEQYSIVGKHLLASIQEVLGEAATPELVSAWAEAYQSLADLFIGVESKLYQHSIQDELGWTGWRPFKVIKKVAESEEITSFYLAPTDNGPLPQFLAGQYISVRIWLEEQRIYQPRQYSLSQAPGHDALRISVKKEPGRDAHHQGVVSHWLHQNIEEGAILDVSAPFGEFTLDKSTARPIVLLSGGVGITPMMAMAEEAMRKPELASNVAFLHCTRNAKVHAFKPTTDAWAKQGMEVRYFYDSDRKGEQQSAPIDLKDTLQAKFHDADVYLCGPTGFIKHYTEQLFAMGWPTERIHREAF</sequence>
<dbReference type="Gene3D" id="2.40.30.10">
    <property type="entry name" value="Translation factors"/>
    <property type="match status" value="1"/>
</dbReference>
<dbReference type="PANTHER" id="PTHR43396:SF3">
    <property type="entry name" value="FLAVOHEMOPROTEIN"/>
    <property type="match status" value="1"/>
</dbReference>
<dbReference type="SUPFAM" id="SSF52343">
    <property type="entry name" value="Ferredoxin reductase-like, C-terminal NADP-linked domain"/>
    <property type="match status" value="1"/>
</dbReference>
<dbReference type="GO" id="GO:0005344">
    <property type="term" value="F:oxygen carrier activity"/>
    <property type="evidence" value="ECO:0007669"/>
    <property type="project" value="UniProtKB-KW"/>
</dbReference>
<keyword evidence="9 23" id="KW-0561">Oxygen transport</keyword>
<dbReference type="PRINTS" id="PR00371">
    <property type="entry name" value="FPNCR"/>
</dbReference>
<dbReference type="EMBL" id="CP162602">
    <property type="protein sequence ID" value="XDK26702.1"/>
    <property type="molecule type" value="Genomic_DNA"/>
</dbReference>
<evidence type="ECO:0000256" key="3">
    <source>
        <dbReference type="ARBA" id="ARBA00006401"/>
    </source>
</evidence>
<evidence type="ECO:0000256" key="14">
    <source>
        <dbReference type="ARBA" id="ARBA00023002"/>
    </source>
</evidence>
<protein>
    <recommendedName>
        <fullName evidence="6">Flavohemoprotein</fullName>
        <ecNumber evidence="5">1.14.12.17</ecNumber>
    </recommendedName>
    <alternativeName>
        <fullName evidence="19">Flavohemoglobin</fullName>
    </alternativeName>
    <alternativeName>
        <fullName evidence="18">Hemoglobin-like protein</fullName>
    </alternativeName>
    <alternativeName>
        <fullName evidence="20">Nitric oxide dioxygenase</fullName>
    </alternativeName>
</protein>